<dbReference type="Pfam" id="PF20228">
    <property type="entry name" value="DUF6587"/>
    <property type="match status" value="1"/>
</dbReference>
<reference evidence="2 3" key="1">
    <citation type="submission" date="2019-09" db="EMBL/GenBank/DDBJ databases">
        <authorList>
            <person name="Depoorter E."/>
        </authorList>
    </citation>
    <scope>NUCLEOTIDE SEQUENCE [LARGE SCALE GENOMIC DNA]</scope>
    <source>
        <strain evidence="2">LMG 13014</strain>
    </source>
</reference>
<accession>A0A6P2K5G0</accession>
<dbReference type="Proteomes" id="UP000494261">
    <property type="component" value="Unassembled WGS sequence"/>
</dbReference>
<dbReference type="InterPro" id="IPR046494">
    <property type="entry name" value="DUF6587"/>
</dbReference>
<keyword evidence="1" id="KW-1133">Transmembrane helix</keyword>
<name>A0A6P2K5G0_9BURK</name>
<dbReference type="RefSeq" id="WP_175022378.1">
    <property type="nucleotide sequence ID" value="NZ_CABVQC010000012.1"/>
</dbReference>
<keyword evidence="1" id="KW-0472">Membrane</keyword>
<gene>
    <name evidence="2" type="ORF">BLA13014_02265</name>
</gene>
<dbReference type="AlphaFoldDB" id="A0A6P2K5G0"/>
<evidence type="ECO:0000313" key="2">
    <source>
        <dbReference type="EMBL" id="VWB52001.1"/>
    </source>
</evidence>
<organism evidence="2 3">
    <name type="scientific">Burkholderia aenigmatica</name>
    <dbReference type="NCBI Taxonomy" id="2015348"/>
    <lineage>
        <taxon>Bacteria</taxon>
        <taxon>Pseudomonadati</taxon>
        <taxon>Pseudomonadota</taxon>
        <taxon>Betaproteobacteria</taxon>
        <taxon>Burkholderiales</taxon>
        <taxon>Burkholderiaceae</taxon>
        <taxon>Burkholderia</taxon>
        <taxon>Burkholderia cepacia complex</taxon>
    </lineage>
</organism>
<feature type="transmembrane region" description="Helical" evidence="1">
    <location>
        <begin position="6"/>
        <end position="24"/>
    </location>
</feature>
<proteinExistence type="predicted"/>
<evidence type="ECO:0000313" key="3">
    <source>
        <dbReference type="Proteomes" id="UP000494261"/>
    </source>
</evidence>
<sequence>MSAALAWQYAAIAVLVAASALFMFRKLAPKLAARGQRAAALALSRPGRPRALRWLGTRLMPGSAPASAGCGDGCSTCGACDTGGAPAPSDEQPLRFHSRVRD</sequence>
<keyword evidence="1" id="KW-0812">Transmembrane</keyword>
<dbReference type="EMBL" id="CABVQC010000012">
    <property type="protein sequence ID" value="VWB52001.1"/>
    <property type="molecule type" value="Genomic_DNA"/>
</dbReference>
<protein>
    <submittedName>
        <fullName evidence="2">Uncharacterized protein</fullName>
    </submittedName>
</protein>
<evidence type="ECO:0000256" key="1">
    <source>
        <dbReference type="SAM" id="Phobius"/>
    </source>
</evidence>